<dbReference type="InterPro" id="IPR029006">
    <property type="entry name" value="ADF-H/Gelsolin-like_dom_sf"/>
</dbReference>
<dbReference type="GO" id="GO:0015629">
    <property type="term" value="C:actin cytoskeleton"/>
    <property type="evidence" value="ECO:0007669"/>
    <property type="project" value="TreeGrafter"/>
</dbReference>
<dbReference type="SMART" id="SM00365">
    <property type="entry name" value="LRR_SD22"/>
    <property type="match status" value="5"/>
</dbReference>
<evidence type="ECO:0000259" key="3">
    <source>
        <dbReference type="Pfam" id="PF00626"/>
    </source>
</evidence>
<dbReference type="Gene3D" id="3.80.10.10">
    <property type="entry name" value="Ribonuclease Inhibitor"/>
    <property type="match status" value="3"/>
</dbReference>
<dbReference type="InterPro" id="IPR032675">
    <property type="entry name" value="LRR_dom_sf"/>
</dbReference>
<dbReference type="CDD" id="cd11291">
    <property type="entry name" value="gelsolin_S6_like"/>
    <property type="match status" value="1"/>
</dbReference>
<feature type="domain" description="Gelsolin-like" evidence="3">
    <location>
        <begin position="773"/>
        <end position="838"/>
    </location>
</feature>
<dbReference type="SMART" id="SM00262">
    <property type="entry name" value="GEL"/>
    <property type="match status" value="6"/>
</dbReference>
<dbReference type="CDD" id="cd11292">
    <property type="entry name" value="gelsolin_S3_like"/>
    <property type="match status" value="1"/>
</dbReference>
<dbReference type="InParanoid" id="A0A1X7V6M4"/>
<dbReference type="EnsemblMetazoa" id="XM_019994778.1">
    <property type="protein sequence ID" value="XP_019850337.1"/>
    <property type="gene ID" value="LOC100640615"/>
</dbReference>
<dbReference type="Pfam" id="PF00626">
    <property type="entry name" value="Gelsolin"/>
    <property type="match status" value="3"/>
</dbReference>
<dbReference type="Gene3D" id="3.40.20.10">
    <property type="entry name" value="Severin"/>
    <property type="match status" value="6"/>
</dbReference>
<dbReference type="GO" id="GO:0005634">
    <property type="term" value="C:nucleus"/>
    <property type="evidence" value="ECO:0007669"/>
    <property type="project" value="TreeGrafter"/>
</dbReference>
<keyword evidence="1" id="KW-0433">Leucine-rich repeat</keyword>
<dbReference type="PANTHER" id="PTHR11977:SF51">
    <property type="entry name" value="PROTEIN FLIGHTLESS-1 HOMOLOG"/>
    <property type="match status" value="1"/>
</dbReference>
<dbReference type="AlphaFoldDB" id="A0A1X7V6M4"/>
<dbReference type="InterPro" id="IPR003591">
    <property type="entry name" value="Leu-rich_rpt_typical-subtyp"/>
</dbReference>
<dbReference type="GO" id="GO:0051016">
    <property type="term" value="P:barbed-end actin filament capping"/>
    <property type="evidence" value="ECO:0007669"/>
    <property type="project" value="TreeGrafter"/>
</dbReference>
<dbReference type="PANTHER" id="PTHR11977">
    <property type="entry name" value="VILLIN"/>
    <property type="match status" value="1"/>
</dbReference>
<evidence type="ECO:0000313" key="4">
    <source>
        <dbReference type="EnsemblMetazoa" id="Aqu2.1.35935_001"/>
    </source>
</evidence>
<feature type="domain" description="Gelsolin-like" evidence="3">
    <location>
        <begin position="526"/>
        <end position="607"/>
    </location>
</feature>
<reference evidence="4" key="2">
    <citation type="submission" date="2017-05" db="UniProtKB">
        <authorList>
            <consortium name="EnsemblMetazoa"/>
        </authorList>
    </citation>
    <scope>IDENTIFICATION</scope>
</reference>
<dbReference type="KEGG" id="aqu:100640615"/>
<dbReference type="EnsemblMetazoa" id="Aqu2.1.35935_001">
    <property type="protein sequence ID" value="Aqu2.1.35935_001"/>
    <property type="gene ID" value="Aqu2.1.35935"/>
</dbReference>
<protein>
    <recommendedName>
        <fullName evidence="3">Gelsolin-like domain-containing protein</fullName>
    </recommendedName>
</protein>
<feature type="domain" description="Gelsolin-like" evidence="3">
    <location>
        <begin position="1157"/>
        <end position="1210"/>
    </location>
</feature>
<dbReference type="SMART" id="SM00369">
    <property type="entry name" value="LRR_TYP"/>
    <property type="match status" value="7"/>
</dbReference>
<dbReference type="eggNOG" id="KOG0444">
    <property type="taxonomic scope" value="Eukaryota"/>
</dbReference>
<dbReference type="InterPro" id="IPR007123">
    <property type="entry name" value="Gelsolin-like_dom"/>
</dbReference>
<keyword evidence="2" id="KW-0677">Repeat</keyword>
<dbReference type="CDD" id="cd11288">
    <property type="entry name" value="gelsolin_S5_like"/>
    <property type="match status" value="1"/>
</dbReference>
<keyword evidence="5" id="KW-1185">Reference proteome</keyword>
<evidence type="ECO:0000313" key="5">
    <source>
        <dbReference type="Proteomes" id="UP000007879"/>
    </source>
</evidence>
<dbReference type="PROSITE" id="PS51450">
    <property type="entry name" value="LRR"/>
    <property type="match status" value="4"/>
</dbReference>
<accession>A0A1X7V6M4</accession>
<dbReference type="InterPro" id="IPR007122">
    <property type="entry name" value="Villin/Gelsolin"/>
</dbReference>
<gene>
    <name evidence="4" type="primary">100640615</name>
</gene>
<dbReference type="PRINTS" id="PR00597">
    <property type="entry name" value="GELSOLIN"/>
</dbReference>
<dbReference type="OrthoDB" id="20529at2759"/>
<dbReference type="GO" id="GO:0005546">
    <property type="term" value="F:phosphatidylinositol-4,5-bisphosphate binding"/>
    <property type="evidence" value="ECO:0007669"/>
    <property type="project" value="TreeGrafter"/>
</dbReference>
<evidence type="ECO:0000256" key="1">
    <source>
        <dbReference type="ARBA" id="ARBA00022614"/>
    </source>
</evidence>
<organism evidence="4">
    <name type="scientific">Amphimedon queenslandica</name>
    <name type="common">Sponge</name>
    <dbReference type="NCBI Taxonomy" id="400682"/>
    <lineage>
        <taxon>Eukaryota</taxon>
        <taxon>Metazoa</taxon>
        <taxon>Porifera</taxon>
        <taxon>Demospongiae</taxon>
        <taxon>Heteroscleromorpha</taxon>
        <taxon>Haplosclerida</taxon>
        <taxon>Niphatidae</taxon>
        <taxon>Amphimedon</taxon>
    </lineage>
</organism>
<dbReference type="GO" id="GO:0051014">
    <property type="term" value="P:actin filament severing"/>
    <property type="evidence" value="ECO:0007669"/>
    <property type="project" value="TreeGrafter"/>
</dbReference>
<dbReference type="GO" id="GO:0051015">
    <property type="term" value="F:actin filament binding"/>
    <property type="evidence" value="ECO:0007669"/>
    <property type="project" value="InterPro"/>
</dbReference>
<sequence>MSSSVLPFVRGVDFSGNDLQESELKENVLHMNNLRWLRLNRTQIEKIPDHIEKFSKLEVLSAIHNQLKGIYDIDPSIYPSLKVVNVRDNQLRDSSIPPDLFNLTELVTLDLSYNSLTKVPDKLKEVKELGLIVLNLSNNKLTSVPGQLFVHCSCLRHLDLSHNEIQSLPPQIRRLDQLTSLIVGNNPMQHFMFKTMDKLVNLTMLDLSNCGRDLDNTPHLDKLVNLTDINMSGNNLPRIPESIYLLDRLSRINFSHNQIRELSSLVDTWLELVTLDLTDNLLTSLHPHICKCTKLKRLFISDNKITFGGIPAGINKLATLTHFVAARNQMECIPEGLCRCYTLKSLILNSNVLVTLPEAIHYLKLETLDVSDNPKLVFPPKPVAQTIGAGAEFYNIDFDTKLLRQGAVQASGKPTKTSYTKQKERFMKLQKNRRSSVTTKGGEAAAAKVLKGLVDIADYKQQQQQTDVMSAGAAVATVEEEQVHSPRKPKRWDEILVRPDLDYSTIFMEEIGSLPGLTVWQIDNFYPVLVDEAFYGHFYMGDAYIILDTYFNDASELEWKIYFWIGRDSSIDKKACAAMHAVHLRNKLSAKGRTRREEQEDESDEFLELFDSNINYIEGGTISGFYTVDDIDNTVALYKLCGEHNGTKLHVEAVAMKSDSLDHNHVFFLEVGKKFIMMWEGGRSKLSERAKARLIAEKINKLEKKNAAVIASFKAGTEPEEFWDVFGGYPNKPIKTVSLAECSKKAKPVLYKAAMGQGYLELPQVECPNGLEKKLLKAHEVYILDCHSEIFVWIGQKSSRLVRAAALRLADELLQMVSRPSVASVCRVLEGVESMKFRLWFNDWDDIITVDYTVSAKALEKRKKDINLFGTPEKKAAKVDLSALFLPRNVLMTNSESEELSSYYNGLLKTMQCCIIEPRNKFSILPRTEKGHFYSGECYFFLCQYAIESDADDSEEDEELQTVVYFWQGQDATKMGWLQFTLGIRKQLEKAMGSIEVVSMKQQQESFQFLSHFGGKFIIHRGKRNSGVDVYKPALYQIRANNSRLSRRVVQVTAEPKYLNSNFCHILKVPFENSPGTGIVYIWIGSKTTTEESIHAEQMGRSMFESTYSNVVIREGAEPENFFWVALGGRGDYSQEADYMKKKRLFRCSNEKGFFFVSEKTPDFCQGDLSDEDVMLLDNGNEVFVWFGASCSDIEKKLAMKSAQLYIKFQAEEGESEEVDGEEKKPSNRKFKLAKRGLEPWEFTICFHGWRPIPSSS</sequence>
<dbReference type="SUPFAM" id="SSF55753">
    <property type="entry name" value="Actin depolymerizing proteins"/>
    <property type="match status" value="6"/>
</dbReference>
<dbReference type="GO" id="GO:0005737">
    <property type="term" value="C:cytoplasm"/>
    <property type="evidence" value="ECO:0007669"/>
    <property type="project" value="TreeGrafter"/>
</dbReference>
<proteinExistence type="predicted"/>
<dbReference type="Pfam" id="PF13855">
    <property type="entry name" value="LRR_8"/>
    <property type="match status" value="1"/>
</dbReference>
<name>A0A1X7V6M4_AMPQE</name>
<dbReference type="InterPro" id="IPR001611">
    <property type="entry name" value="Leu-rich_rpt"/>
</dbReference>
<dbReference type="GO" id="GO:0008154">
    <property type="term" value="P:actin polymerization or depolymerization"/>
    <property type="evidence" value="ECO:0007669"/>
    <property type="project" value="TreeGrafter"/>
</dbReference>
<dbReference type="STRING" id="400682.A0A1X7V6M4"/>
<evidence type="ECO:0000256" key="2">
    <source>
        <dbReference type="ARBA" id="ARBA00022737"/>
    </source>
</evidence>
<dbReference type="CDD" id="cd11290">
    <property type="entry name" value="gelsolin_S1_like"/>
    <property type="match status" value="1"/>
</dbReference>
<reference evidence="5" key="1">
    <citation type="journal article" date="2010" name="Nature">
        <title>The Amphimedon queenslandica genome and the evolution of animal complexity.</title>
        <authorList>
            <person name="Srivastava M."/>
            <person name="Simakov O."/>
            <person name="Chapman J."/>
            <person name="Fahey B."/>
            <person name="Gauthier M.E."/>
            <person name="Mitros T."/>
            <person name="Richards G.S."/>
            <person name="Conaco C."/>
            <person name="Dacre M."/>
            <person name="Hellsten U."/>
            <person name="Larroux C."/>
            <person name="Putnam N.H."/>
            <person name="Stanke M."/>
            <person name="Adamska M."/>
            <person name="Darling A."/>
            <person name="Degnan S.M."/>
            <person name="Oakley T.H."/>
            <person name="Plachetzki D.C."/>
            <person name="Zhai Y."/>
            <person name="Adamski M."/>
            <person name="Calcino A."/>
            <person name="Cummins S.F."/>
            <person name="Goodstein D.M."/>
            <person name="Harris C."/>
            <person name="Jackson D.J."/>
            <person name="Leys S.P."/>
            <person name="Shu S."/>
            <person name="Woodcroft B.J."/>
            <person name="Vervoort M."/>
            <person name="Kosik K.S."/>
            <person name="Manning G."/>
            <person name="Degnan B.M."/>
            <person name="Rokhsar D.S."/>
        </authorList>
    </citation>
    <scope>NUCLEOTIDE SEQUENCE [LARGE SCALE GENOMIC DNA]</scope>
</reference>
<dbReference type="SUPFAM" id="SSF52058">
    <property type="entry name" value="L domain-like"/>
    <property type="match status" value="2"/>
</dbReference>
<dbReference type="FunFam" id="3.80.10.10:FF:001164">
    <property type="entry name" value="GH01279p"/>
    <property type="match status" value="1"/>
</dbReference>
<dbReference type="Proteomes" id="UP000007879">
    <property type="component" value="Unassembled WGS sequence"/>
</dbReference>